<keyword evidence="1" id="KW-0812">Transmembrane</keyword>
<name>A0AAN9QUD9_PHACN</name>
<evidence type="ECO:0000256" key="1">
    <source>
        <dbReference type="SAM" id="Phobius"/>
    </source>
</evidence>
<keyword evidence="1" id="KW-0472">Membrane</keyword>
<gene>
    <name evidence="2" type="ORF">VNO80_21831</name>
</gene>
<evidence type="ECO:0000313" key="2">
    <source>
        <dbReference type="EMBL" id="KAK7347301.1"/>
    </source>
</evidence>
<protein>
    <submittedName>
        <fullName evidence="2">Uncharacterized protein</fullName>
    </submittedName>
</protein>
<sequence>MLITLLQVSFSRAVSLQVMLNSCWDDRNIDLFSRQDKSNQITFLIRIPCNKETEAGNAINSLLMYVYEPSFSFSGFFIQNFKILLLLYWLLRTLFKKLRAREDHSYKLHPSCTLRTVHFDSSWQRSFGKTLFSSTGLILLSYFLRFEDRTGSTVLEKIFQDCTAVEPHGWVSNNLK</sequence>
<keyword evidence="3" id="KW-1185">Reference proteome</keyword>
<feature type="transmembrane region" description="Helical" evidence="1">
    <location>
        <begin position="71"/>
        <end position="91"/>
    </location>
</feature>
<keyword evidence="1" id="KW-1133">Transmembrane helix</keyword>
<dbReference type="Proteomes" id="UP001374584">
    <property type="component" value="Unassembled WGS sequence"/>
</dbReference>
<reference evidence="2 3" key="1">
    <citation type="submission" date="2024-01" db="EMBL/GenBank/DDBJ databases">
        <title>The genomes of 5 underutilized Papilionoideae crops provide insights into root nodulation and disease resistanc.</title>
        <authorList>
            <person name="Jiang F."/>
        </authorList>
    </citation>
    <scope>NUCLEOTIDE SEQUENCE [LARGE SCALE GENOMIC DNA]</scope>
    <source>
        <strain evidence="2">JINMINGXINNONG_FW02</strain>
        <tissue evidence="2">Leaves</tissue>
    </source>
</reference>
<organism evidence="2 3">
    <name type="scientific">Phaseolus coccineus</name>
    <name type="common">Scarlet runner bean</name>
    <name type="synonym">Phaseolus multiflorus</name>
    <dbReference type="NCBI Taxonomy" id="3886"/>
    <lineage>
        <taxon>Eukaryota</taxon>
        <taxon>Viridiplantae</taxon>
        <taxon>Streptophyta</taxon>
        <taxon>Embryophyta</taxon>
        <taxon>Tracheophyta</taxon>
        <taxon>Spermatophyta</taxon>
        <taxon>Magnoliopsida</taxon>
        <taxon>eudicotyledons</taxon>
        <taxon>Gunneridae</taxon>
        <taxon>Pentapetalae</taxon>
        <taxon>rosids</taxon>
        <taxon>fabids</taxon>
        <taxon>Fabales</taxon>
        <taxon>Fabaceae</taxon>
        <taxon>Papilionoideae</taxon>
        <taxon>50 kb inversion clade</taxon>
        <taxon>NPAAA clade</taxon>
        <taxon>indigoferoid/millettioid clade</taxon>
        <taxon>Phaseoleae</taxon>
        <taxon>Phaseolus</taxon>
    </lineage>
</organism>
<accession>A0AAN9QUD9</accession>
<evidence type="ECO:0000313" key="3">
    <source>
        <dbReference type="Proteomes" id="UP001374584"/>
    </source>
</evidence>
<dbReference type="EMBL" id="JAYMYR010000008">
    <property type="protein sequence ID" value="KAK7347301.1"/>
    <property type="molecule type" value="Genomic_DNA"/>
</dbReference>
<dbReference type="AlphaFoldDB" id="A0AAN9QUD9"/>
<proteinExistence type="predicted"/>
<comment type="caution">
    <text evidence="2">The sequence shown here is derived from an EMBL/GenBank/DDBJ whole genome shotgun (WGS) entry which is preliminary data.</text>
</comment>